<dbReference type="PANTHER" id="PTHR10000">
    <property type="entry name" value="PHOSPHOSERINE PHOSPHATASE"/>
    <property type="match status" value="1"/>
</dbReference>
<gene>
    <name evidence="1" type="ORF">J2S36_001169</name>
</gene>
<evidence type="ECO:0000313" key="2">
    <source>
        <dbReference type="Proteomes" id="UP001266099"/>
    </source>
</evidence>
<comment type="caution">
    <text evidence="1">The sequence shown here is derived from an EMBL/GenBank/DDBJ whole genome shotgun (WGS) entry which is preliminary data.</text>
</comment>
<dbReference type="Gene3D" id="3.30.1240.10">
    <property type="match status" value="1"/>
</dbReference>
<proteinExistence type="predicted"/>
<dbReference type="Gene3D" id="3.40.50.1000">
    <property type="entry name" value="HAD superfamily/HAD-like"/>
    <property type="match status" value="1"/>
</dbReference>
<evidence type="ECO:0000313" key="1">
    <source>
        <dbReference type="EMBL" id="MDR6939626.1"/>
    </source>
</evidence>
<reference evidence="1 2" key="1">
    <citation type="submission" date="2023-07" db="EMBL/GenBank/DDBJ databases">
        <title>Sequencing the genomes of 1000 actinobacteria strains.</title>
        <authorList>
            <person name="Klenk H.-P."/>
        </authorList>
    </citation>
    <scope>NUCLEOTIDE SEQUENCE [LARGE SCALE GENOMIC DNA]</scope>
    <source>
        <strain evidence="1 2">DSM 15539</strain>
    </source>
</reference>
<sequence length="307" mass="32478">MADLKIWHEAVAEARLHGLPAAGSQLFIALDIDGTLLRHDTSVSPRIVAAIQAHLTAGTHIVICTGRGISGAQIAMQDLGINSGYAVCANGAIIVTVGDGNDDVSSAGLKHETVPLSSNVSLPTPTVRLLTSHTFDPRKEIELISQALPQALISVESVQDVRRVNREFPAGEMTGKFQVLPVSELAHPYCTRLTIRTPDLSGEELLARIDALGLHAVEYAIGWSAWMDISPKGVTKATGLADVLGYLNLPREHTVAIGDSGNDCEMLAWAQLGVAMGNAPEYVRAHANAITEDVDHDGAALVLAALL</sequence>
<dbReference type="SUPFAM" id="SSF56784">
    <property type="entry name" value="HAD-like"/>
    <property type="match status" value="1"/>
</dbReference>
<dbReference type="Pfam" id="PF08282">
    <property type="entry name" value="Hydrolase_3"/>
    <property type="match status" value="2"/>
</dbReference>
<organism evidence="1 2">
    <name type="scientific">Arcanobacterium hippocoleae</name>
    <dbReference type="NCBI Taxonomy" id="149017"/>
    <lineage>
        <taxon>Bacteria</taxon>
        <taxon>Bacillati</taxon>
        <taxon>Actinomycetota</taxon>
        <taxon>Actinomycetes</taxon>
        <taxon>Actinomycetales</taxon>
        <taxon>Actinomycetaceae</taxon>
        <taxon>Arcanobacterium</taxon>
    </lineage>
</organism>
<dbReference type="RefSeq" id="WP_309956442.1">
    <property type="nucleotide sequence ID" value="NZ_JAVDUJ010000001.1"/>
</dbReference>
<keyword evidence="2" id="KW-1185">Reference proteome</keyword>
<protein>
    <submittedName>
        <fullName evidence="1">Hydroxymethylpyrimidine pyrophosphatase-like HAD family hydrolase</fullName>
    </submittedName>
</protein>
<name>A0ABU1T2Z2_9ACTO</name>
<accession>A0ABU1T2Z2</accession>
<dbReference type="InterPro" id="IPR023214">
    <property type="entry name" value="HAD_sf"/>
</dbReference>
<dbReference type="InterPro" id="IPR036412">
    <property type="entry name" value="HAD-like_sf"/>
</dbReference>
<dbReference type="PANTHER" id="PTHR10000:SF8">
    <property type="entry name" value="HAD SUPERFAMILY HYDROLASE-LIKE, TYPE 3"/>
    <property type="match status" value="1"/>
</dbReference>
<dbReference type="Proteomes" id="UP001266099">
    <property type="component" value="Unassembled WGS sequence"/>
</dbReference>
<dbReference type="EMBL" id="JAVDUJ010000001">
    <property type="protein sequence ID" value="MDR6939626.1"/>
    <property type="molecule type" value="Genomic_DNA"/>
</dbReference>
<dbReference type="PROSITE" id="PS01229">
    <property type="entry name" value="COF_2"/>
    <property type="match status" value="1"/>
</dbReference>